<feature type="compositionally biased region" description="Basic residues" evidence="1">
    <location>
        <begin position="1"/>
        <end position="11"/>
    </location>
</feature>
<dbReference type="AlphaFoldDB" id="K0S5N4"/>
<feature type="region of interest" description="Disordered" evidence="1">
    <location>
        <begin position="1"/>
        <end position="97"/>
    </location>
</feature>
<dbReference type="Proteomes" id="UP000266841">
    <property type="component" value="Unassembled WGS sequence"/>
</dbReference>
<protein>
    <submittedName>
        <fullName evidence="2">Uncharacterized protein</fullName>
    </submittedName>
</protein>
<feature type="non-terminal residue" evidence="2">
    <location>
        <position position="1"/>
    </location>
</feature>
<feature type="compositionally biased region" description="Basic and acidic residues" evidence="1">
    <location>
        <begin position="15"/>
        <end position="28"/>
    </location>
</feature>
<organism evidence="2 3">
    <name type="scientific">Thalassiosira oceanica</name>
    <name type="common">Marine diatom</name>
    <dbReference type="NCBI Taxonomy" id="159749"/>
    <lineage>
        <taxon>Eukaryota</taxon>
        <taxon>Sar</taxon>
        <taxon>Stramenopiles</taxon>
        <taxon>Ochrophyta</taxon>
        <taxon>Bacillariophyta</taxon>
        <taxon>Coscinodiscophyceae</taxon>
        <taxon>Thalassiosirophycidae</taxon>
        <taxon>Thalassiosirales</taxon>
        <taxon>Thalassiosiraceae</taxon>
        <taxon>Thalassiosira</taxon>
    </lineage>
</organism>
<evidence type="ECO:0000313" key="3">
    <source>
        <dbReference type="Proteomes" id="UP000266841"/>
    </source>
</evidence>
<gene>
    <name evidence="2" type="ORF">THAOC_18070</name>
</gene>
<feature type="region of interest" description="Disordered" evidence="1">
    <location>
        <begin position="124"/>
        <end position="160"/>
    </location>
</feature>
<evidence type="ECO:0000313" key="2">
    <source>
        <dbReference type="EMBL" id="EJK61443.1"/>
    </source>
</evidence>
<accession>K0S5N4</accession>
<proteinExistence type="predicted"/>
<sequence length="160" mass="17179">DQSHRAGRIRLRLPGQERARRQGVRREEDTDLVPPRIDAVGRGGRGHDRQAKTGPGAPRGQDPGPARSSQHSQVLHGVARGRQRMRGGRVRGERERVQPVGRGGVLLELDLRRLLGVDQGDDAAAPAAVRSRSSGGPAAALLPRRRDTRRAGGVAPAGDF</sequence>
<keyword evidence="3" id="KW-1185">Reference proteome</keyword>
<feature type="compositionally biased region" description="Basic residues" evidence="1">
    <location>
        <begin position="79"/>
        <end position="89"/>
    </location>
</feature>
<dbReference type="EMBL" id="AGNL01019985">
    <property type="protein sequence ID" value="EJK61443.1"/>
    <property type="molecule type" value="Genomic_DNA"/>
</dbReference>
<comment type="caution">
    <text evidence="2">The sequence shown here is derived from an EMBL/GenBank/DDBJ whole genome shotgun (WGS) entry which is preliminary data.</text>
</comment>
<name>K0S5N4_THAOC</name>
<evidence type="ECO:0000256" key="1">
    <source>
        <dbReference type="SAM" id="MobiDB-lite"/>
    </source>
</evidence>
<reference evidence="2 3" key="1">
    <citation type="journal article" date="2012" name="Genome Biol.">
        <title>Genome and low-iron response of an oceanic diatom adapted to chronic iron limitation.</title>
        <authorList>
            <person name="Lommer M."/>
            <person name="Specht M."/>
            <person name="Roy A.S."/>
            <person name="Kraemer L."/>
            <person name="Andreson R."/>
            <person name="Gutowska M.A."/>
            <person name="Wolf J."/>
            <person name="Bergner S.V."/>
            <person name="Schilhabel M.B."/>
            <person name="Klostermeier U.C."/>
            <person name="Beiko R.G."/>
            <person name="Rosenstiel P."/>
            <person name="Hippler M."/>
            <person name="Laroche J."/>
        </authorList>
    </citation>
    <scope>NUCLEOTIDE SEQUENCE [LARGE SCALE GENOMIC DNA]</scope>
    <source>
        <strain evidence="2 3">CCMP1005</strain>
    </source>
</reference>